<keyword evidence="8 10" id="KW-0472">Membrane</keyword>
<protein>
    <submittedName>
        <fullName evidence="14">CBS domain-containing protein</fullName>
    </submittedName>
</protein>
<keyword evidence="4 10" id="KW-0812">Transmembrane</keyword>
<dbReference type="Gene3D" id="3.30.465.10">
    <property type="match status" value="1"/>
</dbReference>
<feature type="transmembrane region" description="Helical" evidence="11">
    <location>
        <begin position="135"/>
        <end position="157"/>
    </location>
</feature>
<feature type="domain" description="CBS" evidence="12">
    <location>
        <begin position="277"/>
        <end position="334"/>
    </location>
</feature>
<organism evidence="14 15">
    <name type="scientific">Mycolicibacterium thermoresistibile</name>
    <name type="common">Mycobacterium thermoresistibile</name>
    <dbReference type="NCBI Taxonomy" id="1797"/>
    <lineage>
        <taxon>Bacteria</taxon>
        <taxon>Bacillati</taxon>
        <taxon>Actinomycetota</taxon>
        <taxon>Actinomycetes</taxon>
        <taxon>Mycobacteriales</taxon>
        <taxon>Mycobacteriaceae</taxon>
        <taxon>Mycolicibacterium</taxon>
    </lineage>
</organism>
<dbReference type="Pfam" id="PF00571">
    <property type="entry name" value="CBS"/>
    <property type="match status" value="2"/>
</dbReference>
<dbReference type="STRING" id="1797.RMCT_1069"/>
<proteinExistence type="inferred from homology"/>
<dbReference type="InterPro" id="IPR046342">
    <property type="entry name" value="CBS_dom_sf"/>
</dbReference>
<reference evidence="14 15" key="1">
    <citation type="journal article" date="2016" name="Genome Announc.">
        <title>Draft Genome Sequences of Five Rapidly Growing Mycobacterium Species, M. thermoresistibile, M. fortuitum subsp. acetamidolyticum, M. canariasense, M. brisbanense, and M. novocastrense.</title>
        <authorList>
            <person name="Katahira K."/>
            <person name="Ogura Y."/>
            <person name="Gotoh Y."/>
            <person name="Hayashi T."/>
        </authorList>
    </citation>
    <scope>NUCLEOTIDE SEQUENCE [LARGE SCALE GENOMIC DNA]</scope>
    <source>
        <strain evidence="14 15">JCM6362</strain>
    </source>
</reference>
<evidence type="ECO:0000256" key="1">
    <source>
        <dbReference type="ARBA" id="ARBA00004651"/>
    </source>
</evidence>
<dbReference type="EMBL" id="BCTB01000005">
    <property type="protein sequence ID" value="GAT14098.1"/>
    <property type="molecule type" value="Genomic_DNA"/>
</dbReference>
<dbReference type="InterPro" id="IPR036318">
    <property type="entry name" value="FAD-bd_PCMH-like_sf"/>
</dbReference>
<dbReference type="InterPro" id="IPR051676">
    <property type="entry name" value="UPF0053_domain"/>
</dbReference>
<evidence type="ECO:0000256" key="8">
    <source>
        <dbReference type="ARBA" id="ARBA00023136"/>
    </source>
</evidence>
<dbReference type="InterPro" id="IPR044751">
    <property type="entry name" value="Ion_transp-like_CBS"/>
</dbReference>
<comment type="caution">
    <text evidence="14">The sequence shown here is derived from an EMBL/GenBank/DDBJ whole genome shotgun (WGS) entry which is preliminary data.</text>
</comment>
<dbReference type="InterPro" id="IPR016169">
    <property type="entry name" value="FAD-bd_PCMH_sub2"/>
</dbReference>
<gene>
    <name evidence="14" type="ORF">RMCT_1069</name>
</gene>
<evidence type="ECO:0000259" key="12">
    <source>
        <dbReference type="PROSITE" id="PS51371"/>
    </source>
</evidence>
<evidence type="ECO:0000256" key="5">
    <source>
        <dbReference type="ARBA" id="ARBA00022737"/>
    </source>
</evidence>
<sequence>MDMGDYWSSVLLIAALLLLNAVFAGSEIALISLREGQLRQLERRGGRTARTLVRLARDPNRFLATIQIGITLSGYLASAAAAVTLAQPLIGMLGFLGTAAPAVGIGLVTLILTFITLVVGELAPKRLAMQHAQRWALLVARPLNVIAGFSRPVVWLLSKATNLVVRLLGGDPDIRQQPLTPEELRDLVAGHRGLTSEQRMIISGALEINERTLREVVVPRLAVVTLGADMPVVEARRVLAEAGHQRAPVVRNASLDEVVGVVHLRDLLGDEGITADVARPVVRFPDSLRVSEALRRFKAEREQFAVVLDEHGGAEGIITLEDLLEEIVGEIYDEADSDVQQVQNLPDGSVVLPGTFPIHDLTDIGVDLGPAAEGDFTTIAGLVLDALGRIPTEPGDCVELPDWAVEVTAVAQHTITEVRLIPRRTAGPKTDQ</sequence>
<dbReference type="PROSITE" id="PS51846">
    <property type="entry name" value="CNNM"/>
    <property type="match status" value="1"/>
</dbReference>
<dbReference type="Pfam" id="PF03471">
    <property type="entry name" value="CorC_HlyC"/>
    <property type="match status" value="1"/>
</dbReference>
<comment type="similarity">
    <text evidence="2">Belongs to the UPF0053 family.</text>
</comment>
<feature type="transmembrane region" description="Helical" evidence="11">
    <location>
        <begin position="102"/>
        <end position="123"/>
    </location>
</feature>
<dbReference type="SUPFAM" id="SSF54631">
    <property type="entry name" value="CBS-domain pair"/>
    <property type="match status" value="1"/>
</dbReference>
<dbReference type="InterPro" id="IPR005170">
    <property type="entry name" value="Transptr-assoc_dom"/>
</dbReference>
<dbReference type="PANTHER" id="PTHR43099:SF5">
    <property type="entry name" value="HLYC_CORC FAMILY TRANSPORTER"/>
    <property type="match status" value="1"/>
</dbReference>
<dbReference type="PANTHER" id="PTHR43099">
    <property type="entry name" value="UPF0053 PROTEIN YRKA"/>
    <property type="match status" value="1"/>
</dbReference>
<dbReference type="Gene3D" id="3.10.580.10">
    <property type="entry name" value="CBS-domain"/>
    <property type="match status" value="1"/>
</dbReference>
<dbReference type="AlphaFoldDB" id="A0A100XCV6"/>
<feature type="transmembrane region" description="Helical" evidence="11">
    <location>
        <begin position="62"/>
        <end position="90"/>
    </location>
</feature>
<dbReference type="SMART" id="SM01091">
    <property type="entry name" value="CorC_HlyC"/>
    <property type="match status" value="1"/>
</dbReference>
<keyword evidence="3" id="KW-1003">Cell membrane</keyword>
<evidence type="ECO:0000256" key="10">
    <source>
        <dbReference type="PROSITE-ProRule" id="PRU01193"/>
    </source>
</evidence>
<keyword evidence="6 10" id="KW-1133">Transmembrane helix</keyword>
<evidence type="ECO:0000256" key="6">
    <source>
        <dbReference type="ARBA" id="ARBA00022989"/>
    </source>
</evidence>
<keyword evidence="7 9" id="KW-0129">CBS domain</keyword>
<evidence type="ECO:0000256" key="9">
    <source>
        <dbReference type="PROSITE-ProRule" id="PRU00703"/>
    </source>
</evidence>
<reference evidence="15" key="2">
    <citation type="submission" date="2016-02" db="EMBL/GenBank/DDBJ databases">
        <title>Draft genome sequence of five rapidly growing Mycobacterium species.</title>
        <authorList>
            <person name="Katahira K."/>
            <person name="Gotou Y."/>
            <person name="Iida K."/>
            <person name="Ogura Y."/>
            <person name="Hayashi T."/>
        </authorList>
    </citation>
    <scope>NUCLEOTIDE SEQUENCE [LARGE SCALE GENOMIC DNA]</scope>
    <source>
        <strain evidence="15">JCM6362</strain>
    </source>
</reference>
<feature type="domain" description="CBS" evidence="12">
    <location>
        <begin position="217"/>
        <end position="268"/>
    </location>
</feature>
<evidence type="ECO:0000256" key="4">
    <source>
        <dbReference type="ARBA" id="ARBA00022692"/>
    </source>
</evidence>
<evidence type="ECO:0000256" key="7">
    <source>
        <dbReference type="ARBA" id="ARBA00023122"/>
    </source>
</evidence>
<dbReference type="InterPro" id="IPR002550">
    <property type="entry name" value="CNNM"/>
</dbReference>
<name>A0A100XCV6_MYCTH</name>
<evidence type="ECO:0000256" key="2">
    <source>
        <dbReference type="ARBA" id="ARBA00006337"/>
    </source>
</evidence>
<keyword evidence="5" id="KW-0677">Repeat</keyword>
<dbReference type="GO" id="GO:0050660">
    <property type="term" value="F:flavin adenine dinucleotide binding"/>
    <property type="evidence" value="ECO:0007669"/>
    <property type="project" value="InterPro"/>
</dbReference>
<dbReference type="InterPro" id="IPR000644">
    <property type="entry name" value="CBS_dom"/>
</dbReference>
<evidence type="ECO:0000256" key="3">
    <source>
        <dbReference type="ARBA" id="ARBA00022475"/>
    </source>
</evidence>
<dbReference type="Pfam" id="PF01595">
    <property type="entry name" value="CNNM"/>
    <property type="match status" value="1"/>
</dbReference>
<dbReference type="GO" id="GO:0005886">
    <property type="term" value="C:plasma membrane"/>
    <property type="evidence" value="ECO:0007669"/>
    <property type="project" value="UniProtKB-SubCell"/>
</dbReference>
<dbReference type="SUPFAM" id="SSF56176">
    <property type="entry name" value="FAD-binding/transporter-associated domain-like"/>
    <property type="match status" value="1"/>
</dbReference>
<accession>A0A100XCV6</accession>
<dbReference type="PROSITE" id="PS51371">
    <property type="entry name" value="CBS"/>
    <property type="match status" value="2"/>
</dbReference>
<comment type="subcellular location">
    <subcellularLocation>
        <location evidence="1">Cell membrane</location>
        <topology evidence="1">Multi-pass membrane protein</topology>
    </subcellularLocation>
</comment>
<feature type="domain" description="CNNM transmembrane" evidence="13">
    <location>
        <begin position="2"/>
        <end position="210"/>
    </location>
</feature>
<dbReference type="CDD" id="cd04590">
    <property type="entry name" value="CBS_pair_CorC_HlyC_assoc"/>
    <property type="match status" value="1"/>
</dbReference>
<evidence type="ECO:0000256" key="11">
    <source>
        <dbReference type="SAM" id="Phobius"/>
    </source>
</evidence>
<evidence type="ECO:0000259" key="13">
    <source>
        <dbReference type="PROSITE" id="PS51846"/>
    </source>
</evidence>
<evidence type="ECO:0000313" key="14">
    <source>
        <dbReference type="EMBL" id="GAT14098.1"/>
    </source>
</evidence>
<feature type="transmembrane region" description="Helical" evidence="11">
    <location>
        <begin position="6"/>
        <end position="33"/>
    </location>
</feature>
<dbReference type="Proteomes" id="UP000069654">
    <property type="component" value="Unassembled WGS sequence"/>
</dbReference>
<evidence type="ECO:0000313" key="15">
    <source>
        <dbReference type="Proteomes" id="UP000069654"/>
    </source>
</evidence>
<dbReference type="SMART" id="SM00116">
    <property type="entry name" value="CBS"/>
    <property type="match status" value="2"/>
</dbReference>